<gene>
    <name evidence="1" type="ORF">INR99_16135</name>
</gene>
<evidence type="ECO:0000313" key="2">
    <source>
        <dbReference type="Proteomes" id="UP000604481"/>
    </source>
</evidence>
<evidence type="ECO:0000313" key="1">
    <source>
        <dbReference type="EMBL" id="MBE9610869.1"/>
    </source>
</evidence>
<comment type="caution">
    <text evidence="1">The sequence shown here is derived from an EMBL/GenBank/DDBJ whole genome shotgun (WGS) entry which is preliminary data.</text>
</comment>
<sequence>MSGWWFTVSLGSAPVDSMEGKKAPVLASWEDGLDIAWLSKLVETGRAIRLPDDKSHLREVYSAKANCVLPILSELHERVTFQASIRQFNKDLIDTCAADQTLTIELWDMG</sequence>
<protein>
    <submittedName>
        <fullName evidence="1">Uncharacterized protein</fullName>
    </submittedName>
</protein>
<accession>A0A8J7KGY4</accession>
<proteinExistence type="predicted"/>
<reference evidence="1 2" key="1">
    <citation type="submission" date="2020-10" db="EMBL/GenBank/DDBJ databases">
        <title>The genome sequence of Chitinilyticum litopenaei 4Y14.</title>
        <authorList>
            <person name="Liu Y."/>
        </authorList>
    </citation>
    <scope>NUCLEOTIDE SEQUENCE [LARGE SCALE GENOMIC DNA]</scope>
    <source>
        <strain evidence="1 2">4Y14</strain>
    </source>
</reference>
<name>A0A8J7KGY4_9NEIS</name>
<dbReference type="EMBL" id="JADFUA010000014">
    <property type="protein sequence ID" value="MBE9610869.1"/>
    <property type="molecule type" value="Genomic_DNA"/>
</dbReference>
<dbReference type="Proteomes" id="UP000604481">
    <property type="component" value="Unassembled WGS sequence"/>
</dbReference>
<dbReference type="AlphaFoldDB" id="A0A8J7KGY4"/>
<organism evidence="1 2">
    <name type="scientific">Chitinilyticum piscinae</name>
    <dbReference type="NCBI Taxonomy" id="2866724"/>
    <lineage>
        <taxon>Bacteria</taxon>
        <taxon>Pseudomonadati</taxon>
        <taxon>Pseudomonadota</taxon>
        <taxon>Betaproteobacteria</taxon>
        <taxon>Neisseriales</taxon>
        <taxon>Chitinibacteraceae</taxon>
        <taxon>Chitinilyticum</taxon>
    </lineage>
</organism>
<dbReference type="RefSeq" id="WP_194117413.1">
    <property type="nucleotide sequence ID" value="NZ_JADFUA010000014.1"/>
</dbReference>
<keyword evidence="2" id="KW-1185">Reference proteome</keyword>